<organism evidence="4 5">
    <name type="scientific">Brachionus plicatilis</name>
    <name type="common">Marine rotifer</name>
    <name type="synonym">Brachionus muelleri</name>
    <dbReference type="NCBI Taxonomy" id="10195"/>
    <lineage>
        <taxon>Eukaryota</taxon>
        <taxon>Metazoa</taxon>
        <taxon>Spiralia</taxon>
        <taxon>Gnathifera</taxon>
        <taxon>Rotifera</taxon>
        <taxon>Eurotatoria</taxon>
        <taxon>Monogononta</taxon>
        <taxon>Pseudotrocha</taxon>
        <taxon>Ploima</taxon>
        <taxon>Brachionidae</taxon>
        <taxon>Brachionus</taxon>
    </lineage>
</organism>
<keyword evidence="1 2" id="KW-0195">Cyclin</keyword>
<gene>
    <name evidence="4" type="ORF">BpHYR1_050291</name>
</gene>
<dbReference type="SMART" id="SM00385">
    <property type="entry name" value="CYCLIN"/>
    <property type="match status" value="1"/>
</dbReference>
<dbReference type="AlphaFoldDB" id="A0A3M7R409"/>
<keyword evidence="5" id="KW-1185">Reference proteome</keyword>
<accession>A0A3M7R409</accession>
<dbReference type="CDD" id="cd20516">
    <property type="entry name" value="CYCLIN_CCND_rpt2"/>
    <property type="match status" value="1"/>
</dbReference>
<dbReference type="Gene3D" id="1.10.472.10">
    <property type="entry name" value="Cyclin-like"/>
    <property type="match status" value="2"/>
</dbReference>
<evidence type="ECO:0000313" key="4">
    <source>
        <dbReference type="EMBL" id="RNA18189.1"/>
    </source>
</evidence>
<dbReference type="Pfam" id="PF00134">
    <property type="entry name" value="Cyclin_N"/>
    <property type="match status" value="1"/>
</dbReference>
<reference evidence="4 5" key="1">
    <citation type="journal article" date="2018" name="Sci. Rep.">
        <title>Genomic signatures of local adaptation to the degree of environmental predictability in rotifers.</title>
        <authorList>
            <person name="Franch-Gras L."/>
            <person name="Hahn C."/>
            <person name="Garcia-Roger E.M."/>
            <person name="Carmona M.J."/>
            <person name="Serra M."/>
            <person name="Gomez A."/>
        </authorList>
    </citation>
    <scope>NUCLEOTIDE SEQUENCE [LARGE SCALE GENOMIC DNA]</scope>
    <source>
        <strain evidence="4">HYR1</strain>
    </source>
</reference>
<dbReference type="PANTHER" id="PTHR10177">
    <property type="entry name" value="CYCLINS"/>
    <property type="match status" value="1"/>
</dbReference>
<evidence type="ECO:0000259" key="3">
    <source>
        <dbReference type="SMART" id="SM00385"/>
    </source>
</evidence>
<evidence type="ECO:0000313" key="5">
    <source>
        <dbReference type="Proteomes" id="UP000276133"/>
    </source>
</evidence>
<name>A0A3M7R409_BRAPC</name>
<dbReference type="EMBL" id="REGN01004295">
    <property type="protein sequence ID" value="RNA18189.1"/>
    <property type="molecule type" value="Genomic_DNA"/>
</dbReference>
<dbReference type="SUPFAM" id="SSF47954">
    <property type="entry name" value="Cyclin-like"/>
    <property type="match status" value="1"/>
</dbReference>
<protein>
    <submittedName>
        <fullName evidence="4">G1 S-specific cyclin-D2</fullName>
    </submittedName>
</protein>
<evidence type="ECO:0000256" key="1">
    <source>
        <dbReference type="ARBA" id="ARBA00023127"/>
    </source>
</evidence>
<dbReference type="FunFam" id="1.10.472.10:FF:000003">
    <property type="entry name" value="G1/S-specific cyclin-D2"/>
    <property type="match status" value="1"/>
</dbReference>
<dbReference type="STRING" id="10195.A0A3M7R409"/>
<dbReference type="InterPro" id="IPR013763">
    <property type="entry name" value="Cyclin-like_dom"/>
</dbReference>
<sequence length="292" mass="33392">MNQTESRRSVLNYTSTGKEYYSYEEDSGNSSNCSIESLISTASLRAPNDHHLLSDHRNLTSLLFLEDLYRIQSDYFSHIQTEIKPWMRKMLANWMLEVCRNQNQEADVFITAMNILDRFLSLQAVSKRHLQLLGTTCMFIAAKLRSSSQLNAHTLVIYTANSISIEQLLDWEQMVLAKLKWDINSITACDYVPILLSRLNIIEHKNIKSIRSYIDTLVAMCSTDFKFSMVSTSVIATGCLYLAIKYLNNLDEDQCEQILAELTSASNCVIDTEILVQCIEQIEEVVQSEVKN</sequence>
<comment type="caution">
    <text evidence="4">The sequence shown here is derived from an EMBL/GenBank/DDBJ whole genome shotgun (WGS) entry which is preliminary data.</text>
</comment>
<dbReference type="InterPro" id="IPR004367">
    <property type="entry name" value="Cyclin_C-dom"/>
</dbReference>
<dbReference type="Proteomes" id="UP000276133">
    <property type="component" value="Unassembled WGS sequence"/>
</dbReference>
<dbReference type="OrthoDB" id="306099at2759"/>
<dbReference type="InterPro" id="IPR039361">
    <property type="entry name" value="Cyclin"/>
</dbReference>
<feature type="domain" description="Cyclin-like" evidence="3">
    <location>
        <begin position="93"/>
        <end position="177"/>
    </location>
</feature>
<comment type="similarity">
    <text evidence="2">Belongs to the cyclin family.</text>
</comment>
<evidence type="ECO:0000256" key="2">
    <source>
        <dbReference type="RuleBase" id="RU000383"/>
    </source>
</evidence>
<dbReference type="Pfam" id="PF02984">
    <property type="entry name" value="Cyclin_C"/>
    <property type="match status" value="1"/>
</dbReference>
<dbReference type="InterPro" id="IPR006671">
    <property type="entry name" value="Cyclin_N"/>
</dbReference>
<dbReference type="InterPro" id="IPR036915">
    <property type="entry name" value="Cyclin-like_sf"/>
</dbReference>
<proteinExistence type="inferred from homology"/>